<evidence type="ECO:0000256" key="3">
    <source>
        <dbReference type="ARBA" id="ARBA00022692"/>
    </source>
</evidence>
<dbReference type="AlphaFoldDB" id="A0A1S3HBY1"/>
<dbReference type="RefSeq" id="XP_013383523.1">
    <property type="nucleotide sequence ID" value="XM_013528069.2"/>
</dbReference>
<dbReference type="Proteomes" id="UP000085678">
    <property type="component" value="Unplaced"/>
</dbReference>
<feature type="transmembrane region" description="Helical" evidence="6">
    <location>
        <begin position="182"/>
        <end position="205"/>
    </location>
</feature>
<dbReference type="PANTHER" id="PTHR43385">
    <property type="entry name" value="RIBOFLAVIN TRANSPORTER RIBJ"/>
    <property type="match status" value="1"/>
</dbReference>
<evidence type="ECO:0000256" key="2">
    <source>
        <dbReference type="ARBA" id="ARBA00022448"/>
    </source>
</evidence>
<feature type="transmembrane region" description="Helical" evidence="6">
    <location>
        <begin position="121"/>
        <end position="142"/>
    </location>
</feature>
<dbReference type="InterPro" id="IPR052983">
    <property type="entry name" value="MFS_Riboflavin_Transporter"/>
</dbReference>
<dbReference type="Pfam" id="PF07690">
    <property type="entry name" value="MFS_1"/>
    <property type="match status" value="1"/>
</dbReference>
<keyword evidence="5 6" id="KW-0472">Membrane</keyword>
<keyword evidence="4 6" id="KW-1133">Transmembrane helix</keyword>
<dbReference type="InterPro" id="IPR036259">
    <property type="entry name" value="MFS_trans_sf"/>
</dbReference>
<dbReference type="KEGG" id="lak:106153918"/>
<dbReference type="InterPro" id="IPR011701">
    <property type="entry name" value="MFS"/>
</dbReference>
<reference evidence="8" key="1">
    <citation type="submission" date="2025-08" db="UniProtKB">
        <authorList>
            <consortium name="RefSeq"/>
        </authorList>
    </citation>
    <scope>IDENTIFICATION</scope>
    <source>
        <tissue evidence="8">Gonads</tissue>
    </source>
</reference>
<protein>
    <submittedName>
        <fullName evidence="8">Uncharacterized protein LOC106153918</fullName>
    </submittedName>
</protein>
<keyword evidence="7" id="KW-1185">Reference proteome</keyword>
<evidence type="ECO:0000256" key="6">
    <source>
        <dbReference type="SAM" id="Phobius"/>
    </source>
</evidence>
<sequence>MFRTFGWRYGYLVLAGIFLFSVLLPLGWFENPECRAGPEEDDKKDNVFGSGQQVFIQTIWFLCNVANGVGHVNSTGILMKHLEDLGLPSYIAVRFMATEGVCNFLSRLAMTLIGDRVKGHILQIHAVLALILSANMVLGYAATTPTAFIPYSIVLGLSQGPFFSAMYASCGEVMSGQNVHDIYIVCDVALYVGMATAPYLSGAIYDWQKSYSLVFVILAVGYFICGLTLFIIVGMNKFSAKTKHSEIIPVQR</sequence>
<feature type="transmembrane region" description="Helical" evidence="6">
    <location>
        <begin position="9"/>
        <end position="29"/>
    </location>
</feature>
<comment type="subcellular location">
    <subcellularLocation>
        <location evidence="1">Membrane</location>
        <topology evidence="1">Multi-pass membrane protein</topology>
    </subcellularLocation>
</comment>
<proteinExistence type="predicted"/>
<dbReference type="InParanoid" id="A0A1S3HBY1"/>
<evidence type="ECO:0000313" key="8">
    <source>
        <dbReference type="RefSeq" id="XP_013383523.1"/>
    </source>
</evidence>
<feature type="transmembrane region" description="Helical" evidence="6">
    <location>
        <begin position="148"/>
        <end position="170"/>
    </location>
</feature>
<evidence type="ECO:0000256" key="1">
    <source>
        <dbReference type="ARBA" id="ARBA00004141"/>
    </source>
</evidence>
<accession>A0A1S3HBY1</accession>
<feature type="transmembrane region" description="Helical" evidence="6">
    <location>
        <begin position="211"/>
        <end position="233"/>
    </location>
</feature>
<keyword evidence="3 6" id="KW-0812">Transmembrane</keyword>
<gene>
    <name evidence="8" type="primary">LOC106153918</name>
</gene>
<dbReference type="GO" id="GO:0016020">
    <property type="term" value="C:membrane"/>
    <property type="evidence" value="ECO:0007669"/>
    <property type="project" value="UniProtKB-SubCell"/>
</dbReference>
<evidence type="ECO:0000256" key="5">
    <source>
        <dbReference type="ARBA" id="ARBA00023136"/>
    </source>
</evidence>
<dbReference type="GeneID" id="106153918"/>
<evidence type="ECO:0000313" key="7">
    <source>
        <dbReference type="Proteomes" id="UP000085678"/>
    </source>
</evidence>
<evidence type="ECO:0000256" key="4">
    <source>
        <dbReference type="ARBA" id="ARBA00022989"/>
    </source>
</evidence>
<dbReference type="OrthoDB" id="10016898at2759"/>
<dbReference type="GO" id="GO:0022857">
    <property type="term" value="F:transmembrane transporter activity"/>
    <property type="evidence" value="ECO:0007669"/>
    <property type="project" value="InterPro"/>
</dbReference>
<dbReference type="SUPFAM" id="SSF103473">
    <property type="entry name" value="MFS general substrate transporter"/>
    <property type="match status" value="1"/>
</dbReference>
<name>A0A1S3HBY1_LINAN</name>
<keyword evidence="2" id="KW-0813">Transport</keyword>
<organism evidence="7 8">
    <name type="scientific">Lingula anatina</name>
    <name type="common">Brachiopod</name>
    <name type="synonym">Lingula unguis</name>
    <dbReference type="NCBI Taxonomy" id="7574"/>
    <lineage>
        <taxon>Eukaryota</taxon>
        <taxon>Metazoa</taxon>
        <taxon>Spiralia</taxon>
        <taxon>Lophotrochozoa</taxon>
        <taxon>Brachiopoda</taxon>
        <taxon>Linguliformea</taxon>
        <taxon>Lingulata</taxon>
        <taxon>Lingulida</taxon>
        <taxon>Linguloidea</taxon>
        <taxon>Lingulidae</taxon>
        <taxon>Lingula</taxon>
    </lineage>
</organism>
<dbReference type="PANTHER" id="PTHR43385:SF1">
    <property type="entry name" value="RIBOFLAVIN TRANSPORTER RIBJ"/>
    <property type="match status" value="1"/>
</dbReference>
<dbReference type="Gene3D" id="1.20.1250.20">
    <property type="entry name" value="MFS general substrate transporter like domains"/>
    <property type="match status" value="1"/>
</dbReference>